<feature type="region of interest" description="Disordered" evidence="1">
    <location>
        <begin position="1"/>
        <end position="92"/>
    </location>
</feature>
<dbReference type="Gramene" id="PNT60861">
    <property type="protein sequence ID" value="PNT60861"/>
    <property type="gene ID" value="BRADI_5g07156v3"/>
</dbReference>
<evidence type="ECO:0000256" key="1">
    <source>
        <dbReference type="SAM" id="MobiDB-lite"/>
    </source>
</evidence>
<proteinExistence type="predicted"/>
<dbReference type="EnsemblPlants" id="PNT60861">
    <property type="protein sequence ID" value="PNT60861"/>
    <property type="gene ID" value="BRADI_5g07156v3"/>
</dbReference>
<reference evidence="2" key="2">
    <citation type="submission" date="2017-06" db="EMBL/GenBank/DDBJ databases">
        <title>WGS assembly of Brachypodium distachyon.</title>
        <authorList>
            <consortium name="The International Brachypodium Initiative"/>
            <person name="Lucas S."/>
            <person name="Harmon-Smith M."/>
            <person name="Lail K."/>
            <person name="Tice H."/>
            <person name="Grimwood J."/>
            <person name="Bruce D."/>
            <person name="Barry K."/>
            <person name="Shu S."/>
            <person name="Lindquist E."/>
            <person name="Wang M."/>
            <person name="Pitluck S."/>
            <person name="Vogel J.P."/>
            <person name="Garvin D.F."/>
            <person name="Mockler T.C."/>
            <person name="Schmutz J."/>
            <person name="Rokhsar D."/>
            <person name="Bevan M.W."/>
        </authorList>
    </citation>
    <scope>NUCLEOTIDE SEQUENCE</scope>
    <source>
        <strain evidence="2">Bd21</strain>
    </source>
</reference>
<feature type="compositionally biased region" description="Basic and acidic residues" evidence="1">
    <location>
        <begin position="118"/>
        <end position="130"/>
    </location>
</feature>
<sequence>MVATFSDPSSPGVGSTQLVRASPRLPTDQKLGREPPLRLGLRFRRGRAAGGWGGVGTSIPVRAGGGGTLERRGKAGAGRTTTSRSKAGVRCGRRRPGCAALPSTPLACPMPPQVHLHPRIDRRDGSLQAG</sequence>
<protein>
    <submittedName>
        <fullName evidence="2 3">Uncharacterized protein</fullName>
    </submittedName>
</protein>
<organism evidence="2">
    <name type="scientific">Brachypodium distachyon</name>
    <name type="common">Purple false brome</name>
    <name type="synonym">Trachynia distachya</name>
    <dbReference type="NCBI Taxonomy" id="15368"/>
    <lineage>
        <taxon>Eukaryota</taxon>
        <taxon>Viridiplantae</taxon>
        <taxon>Streptophyta</taxon>
        <taxon>Embryophyta</taxon>
        <taxon>Tracheophyta</taxon>
        <taxon>Spermatophyta</taxon>
        <taxon>Magnoliopsida</taxon>
        <taxon>Liliopsida</taxon>
        <taxon>Poales</taxon>
        <taxon>Poaceae</taxon>
        <taxon>BOP clade</taxon>
        <taxon>Pooideae</taxon>
        <taxon>Stipodae</taxon>
        <taxon>Brachypodieae</taxon>
        <taxon>Brachypodium</taxon>
    </lineage>
</organism>
<name>A0A2K2CFR1_BRADI</name>
<keyword evidence="4" id="KW-1185">Reference proteome</keyword>
<evidence type="ECO:0000313" key="2">
    <source>
        <dbReference type="EMBL" id="PNT60861.1"/>
    </source>
</evidence>
<evidence type="ECO:0000313" key="3">
    <source>
        <dbReference type="EnsemblPlants" id="PNT60861"/>
    </source>
</evidence>
<accession>A0A2K2CFR1</accession>
<feature type="compositionally biased region" description="Polar residues" evidence="1">
    <location>
        <begin position="1"/>
        <end position="19"/>
    </location>
</feature>
<gene>
    <name evidence="2" type="ORF">BRADI_5g07156v3</name>
</gene>
<evidence type="ECO:0000313" key="4">
    <source>
        <dbReference type="Proteomes" id="UP000008810"/>
    </source>
</evidence>
<reference evidence="2 3" key="1">
    <citation type="journal article" date="2010" name="Nature">
        <title>Genome sequencing and analysis of the model grass Brachypodium distachyon.</title>
        <authorList>
            <consortium name="International Brachypodium Initiative"/>
        </authorList>
    </citation>
    <scope>NUCLEOTIDE SEQUENCE [LARGE SCALE GENOMIC DNA]</scope>
    <source>
        <strain evidence="2 3">Bd21</strain>
    </source>
</reference>
<feature type="region of interest" description="Disordered" evidence="1">
    <location>
        <begin position="109"/>
        <end position="130"/>
    </location>
</feature>
<dbReference type="EMBL" id="CM000884">
    <property type="protein sequence ID" value="PNT60861.1"/>
    <property type="molecule type" value="Genomic_DNA"/>
</dbReference>
<dbReference type="AlphaFoldDB" id="A0A2K2CFR1"/>
<dbReference type="InParanoid" id="A0A2K2CFR1"/>
<dbReference type="Proteomes" id="UP000008810">
    <property type="component" value="Chromosome 5"/>
</dbReference>
<reference evidence="3" key="3">
    <citation type="submission" date="2018-08" db="UniProtKB">
        <authorList>
            <consortium name="EnsemblPlants"/>
        </authorList>
    </citation>
    <scope>IDENTIFICATION</scope>
    <source>
        <strain evidence="3">cv. Bd21</strain>
    </source>
</reference>